<dbReference type="Gene3D" id="3.40.50.300">
    <property type="entry name" value="P-loop containing nucleotide triphosphate hydrolases"/>
    <property type="match status" value="1"/>
</dbReference>
<comment type="caution">
    <text evidence="7">The sequence shown here is derived from an EMBL/GenBank/DDBJ whole genome shotgun (WGS) entry which is preliminary data.</text>
</comment>
<dbReference type="GO" id="GO:0016887">
    <property type="term" value="F:ATP hydrolysis activity"/>
    <property type="evidence" value="ECO:0007669"/>
    <property type="project" value="InterPro"/>
</dbReference>
<dbReference type="Pfam" id="PF08406">
    <property type="entry name" value="CbbQ_C"/>
    <property type="match status" value="1"/>
</dbReference>
<organism evidence="7 8">
    <name type="scientific">Thioalkalivibrio halophilus</name>
    <dbReference type="NCBI Taxonomy" id="252474"/>
    <lineage>
        <taxon>Bacteria</taxon>
        <taxon>Pseudomonadati</taxon>
        <taxon>Pseudomonadota</taxon>
        <taxon>Gammaproteobacteria</taxon>
        <taxon>Chromatiales</taxon>
        <taxon>Ectothiorhodospiraceae</taxon>
        <taxon>Thioalkalivibrio</taxon>
    </lineage>
</organism>
<evidence type="ECO:0000256" key="4">
    <source>
        <dbReference type="SAM" id="MobiDB-lite"/>
    </source>
</evidence>
<feature type="domain" description="ATPase dynein-related AAA" evidence="5">
    <location>
        <begin position="50"/>
        <end position="184"/>
    </location>
</feature>
<evidence type="ECO:0000256" key="2">
    <source>
        <dbReference type="ARBA" id="ARBA00022741"/>
    </source>
</evidence>
<dbReference type="InterPro" id="IPR011704">
    <property type="entry name" value="ATPase_dyneun-rel_AAA"/>
</dbReference>
<dbReference type="PANTHER" id="PTHR42759">
    <property type="entry name" value="MOXR FAMILY PROTEIN"/>
    <property type="match status" value="1"/>
</dbReference>
<keyword evidence="3" id="KW-0067">ATP-binding</keyword>
<feature type="compositionally biased region" description="Basic and acidic residues" evidence="4">
    <location>
        <begin position="9"/>
        <end position="20"/>
    </location>
</feature>
<name>A0A1V2ZVI4_9GAMM</name>
<feature type="domain" description="CbbQ/NirQ/NorQ C-terminal" evidence="6">
    <location>
        <begin position="197"/>
        <end position="281"/>
    </location>
</feature>
<gene>
    <name evidence="7" type="ORF">B1A74_13045</name>
</gene>
<dbReference type="Proteomes" id="UP000189177">
    <property type="component" value="Unassembled WGS sequence"/>
</dbReference>
<reference evidence="7 8" key="1">
    <citation type="submission" date="2017-02" db="EMBL/GenBank/DDBJ databases">
        <title>Genomic diversity within the haloalkaliphilic genus Thioalkalivibrio.</title>
        <authorList>
            <person name="Ahn A.-C."/>
            <person name="Meier-Kolthoff J."/>
            <person name="Overmars L."/>
            <person name="Richter M."/>
            <person name="Woyke T."/>
            <person name="Sorokin D.Y."/>
            <person name="Muyzer G."/>
        </authorList>
    </citation>
    <scope>NUCLEOTIDE SEQUENCE [LARGE SCALE GENOMIC DNA]</scope>
    <source>
        <strain evidence="7 8">HL17</strain>
    </source>
</reference>
<keyword evidence="8" id="KW-1185">Reference proteome</keyword>
<dbReference type="GO" id="GO:0005524">
    <property type="term" value="F:ATP binding"/>
    <property type="evidence" value="ECO:0007669"/>
    <property type="project" value="UniProtKB-KW"/>
</dbReference>
<evidence type="ECO:0000256" key="3">
    <source>
        <dbReference type="ARBA" id="ARBA00022840"/>
    </source>
</evidence>
<keyword evidence="2" id="KW-0547">Nucleotide-binding</keyword>
<sequence>MKNLINRMRGVERDVIDKPGQDGSQGGAPFYKPQADEVEIFQAAYAKRLPVMLKGPTGCGKTRFLEHVAHTLGQPLVTVSCHEDLTSSDLVGRFLLEGEETVWQDGPLTRSVKEGAICYLDEIVEARTDTTVVIHPLTDHRRQLPLDKKSQIIDAHEDFMLVISYNPGYQTVLKDLKPSTKQRFVGIHFDYPSEEVEREIVAKESGGLDADRVEKLVAAGRKARALKDHGLEEATSTRALAYAGELMQAGLSPRVACRAAMIAPITDDPELIQALEEIFDAHFPESEAA</sequence>
<dbReference type="STRING" id="252474.B1A74_13045"/>
<dbReference type="EMBL" id="MUZR01000066">
    <property type="protein sequence ID" value="OOC09056.1"/>
    <property type="molecule type" value="Genomic_DNA"/>
</dbReference>
<evidence type="ECO:0000313" key="8">
    <source>
        <dbReference type="Proteomes" id="UP000189177"/>
    </source>
</evidence>
<dbReference type="SUPFAM" id="SSF52540">
    <property type="entry name" value="P-loop containing nucleoside triphosphate hydrolases"/>
    <property type="match status" value="1"/>
</dbReference>
<dbReference type="InterPro" id="IPR013615">
    <property type="entry name" value="CbbQ_C"/>
</dbReference>
<comment type="similarity">
    <text evidence="1">Belongs to the CbbQ/NirQ/NorQ/GpvN family.</text>
</comment>
<feature type="region of interest" description="Disordered" evidence="4">
    <location>
        <begin position="1"/>
        <end position="29"/>
    </location>
</feature>
<evidence type="ECO:0000259" key="6">
    <source>
        <dbReference type="Pfam" id="PF08406"/>
    </source>
</evidence>
<protein>
    <submittedName>
        <fullName evidence="7">CbbQ/NirQ/NorQ/GpvN family protein</fullName>
    </submittedName>
</protein>
<dbReference type="InterPro" id="IPR027417">
    <property type="entry name" value="P-loop_NTPase"/>
</dbReference>
<proteinExistence type="inferred from homology"/>
<evidence type="ECO:0000313" key="7">
    <source>
        <dbReference type="EMBL" id="OOC09056.1"/>
    </source>
</evidence>
<accession>A0A1V2ZVI4</accession>
<dbReference type="AlphaFoldDB" id="A0A1V2ZVI4"/>
<dbReference type="Pfam" id="PF07728">
    <property type="entry name" value="AAA_5"/>
    <property type="match status" value="1"/>
</dbReference>
<dbReference type="InterPro" id="IPR050764">
    <property type="entry name" value="CbbQ/NirQ/NorQ/GpvN"/>
</dbReference>
<dbReference type="PANTHER" id="PTHR42759:SF7">
    <property type="entry name" value="DENITRIFICATION REGULATORY PROTEIN NIRQ"/>
    <property type="match status" value="1"/>
</dbReference>
<evidence type="ECO:0000259" key="5">
    <source>
        <dbReference type="Pfam" id="PF07728"/>
    </source>
</evidence>
<dbReference type="RefSeq" id="WP_018946883.1">
    <property type="nucleotide sequence ID" value="NZ_MUZR01000066.1"/>
</dbReference>
<dbReference type="OrthoDB" id="9808317at2"/>
<evidence type="ECO:0000256" key="1">
    <source>
        <dbReference type="ARBA" id="ARBA00009417"/>
    </source>
</evidence>